<evidence type="ECO:0000256" key="3">
    <source>
        <dbReference type="ARBA" id="ARBA00023163"/>
    </source>
</evidence>
<dbReference type="PROSITE" id="PS01124">
    <property type="entry name" value="HTH_ARAC_FAMILY_2"/>
    <property type="match status" value="1"/>
</dbReference>
<evidence type="ECO:0000313" key="6">
    <source>
        <dbReference type="Proteomes" id="UP001230207"/>
    </source>
</evidence>
<reference evidence="5 6" key="1">
    <citation type="submission" date="2023-07" db="EMBL/GenBank/DDBJ databases">
        <title>Genomic Encyclopedia of Type Strains, Phase IV (KMG-IV): sequencing the most valuable type-strain genomes for metagenomic binning, comparative biology and taxonomic classification.</title>
        <authorList>
            <person name="Goeker M."/>
        </authorList>
    </citation>
    <scope>NUCLEOTIDE SEQUENCE [LARGE SCALE GENOMIC DNA]</scope>
    <source>
        <strain evidence="5 6">DSM 1112</strain>
    </source>
</reference>
<feature type="domain" description="HTH araC/xylS-type" evidence="4">
    <location>
        <begin position="235"/>
        <end position="333"/>
    </location>
</feature>
<dbReference type="Pfam" id="PF01965">
    <property type="entry name" value="DJ-1_PfpI"/>
    <property type="match status" value="1"/>
</dbReference>
<evidence type="ECO:0000313" key="5">
    <source>
        <dbReference type="EMBL" id="MDQ0318827.1"/>
    </source>
</evidence>
<dbReference type="SMART" id="SM00342">
    <property type="entry name" value="HTH_ARAC"/>
    <property type="match status" value="1"/>
</dbReference>
<dbReference type="PANTHER" id="PTHR43130">
    <property type="entry name" value="ARAC-FAMILY TRANSCRIPTIONAL REGULATOR"/>
    <property type="match status" value="1"/>
</dbReference>
<dbReference type="Gene3D" id="3.40.50.880">
    <property type="match status" value="1"/>
</dbReference>
<dbReference type="RefSeq" id="WP_307227218.1">
    <property type="nucleotide sequence ID" value="NZ_JAUSVF010000001.1"/>
</dbReference>
<dbReference type="PROSITE" id="PS00041">
    <property type="entry name" value="HTH_ARAC_FAMILY_1"/>
    <property type="match status" value="1"/>
</dbReference>
<dbReference type="InterPro" id="IPR002818">
    <property type="entry name" value="DJ-1/PfpI"/>
</dbReference>
<dbReference type="Proteomes" id="UP001230207">
    <property type="component" value="Unassembled WGS sequence"/>
</dbReference>
<keyword evidence="2" id="KW-0238">DNA-binding</keyword>
<evidence type="ECO:0000259" key="4">
    <source>
        <dbReference type="PROSITE" id="PS01124"/>
    </source>
</evidence>
<dbReference type="EMBL" id="JAUSVF010000001">
    <property type="protein sequence ID" value="MDQ0318827.1"/>
    <property type="molecule type" value="Genomic_DNA"/>
</dbReference>
<name>A0ABU0BLD1_9HYPH</name>
<accession>A0ABU0BLD1</accession>
<organism evidence="5 6">
    <name type="scientific">Pararhizobium capsulatum DSM 1112</name>
    <dbReference type="NCBI Taxonomy" id="1121113"/>
    <lineage>
        <taxon>Bacteria</taxon>
        <taxon>Pseudomonadati</taxon>
        <taxon>Pseudomonadota</taxon>
        <taxon>Alphaproteobacteria</taxon>
        <taxon>Hyphomicrobiales</taxon>
        <taxon>Rhizobiaceae</taxon>
        <taxon>Rhizobium/Agrobacterium group</taxon>
        <taxon>Pararhizobium</taxon>
    </lineage>
</organism>
<dbReference type="SUPFAM" id="SSF52317">
    <property type="entry name" value="Class I glutamine amidotransferase-like"/>
    <property type="match status" value="1"/>
</dbReference>
<dbReference type="Gene3D" id="1.10.10.60">
    <property type="entry name" value="Homeodomain-like"/>
    <property type="match status" value="1"/>
</dbReference>
<dbReference type="InterPro" id="IPR018060">
    <property type="entry name" value="HTH_AraC"/>
</dbReference>
<sequence length="343" mass="36702">MAVLPYSVKIMPDLNRHPKPPSPLVVALAYDGLCTFEFGVAVEAFGLPRPEMGADWYRFAVAGVDPGEMRAAGGVRIVADGGLDLLAEAGTIIVPGWRGVDAPVPDALCEALAAAHGRGARILSICSGVFALAAAGLLAGRRATTHWRYTDALKQRYPDIHVQPDVLYVDEGTVLTSAGSAAGIDLCLHLIRRDYGMVAANMVARRLVVPPHRDGGQAQYIERAVPLPHESARLGPLLDHIRNNLGADHSVASLANISGMSTRTFLRRFEAATGTTPAQWVLLERLTRARDLLENSATPIDRIAELAGFGAAATLRHHFRRHYATTPTAYRETFAGPAIAEAG</sequence>
<proteinExistence type="predicted"/>
<evidence type="ECO:0000256" key="2">
    <source>
        <dbReference type="ARBA" id="ARBA00023125"/>
    </source>
</evidence>
<keyword evidence="3" id="KW-0804">Transcription</keyword>
<protein>
    <submittedName>
        <fullName evidence="5">AraC family transcriptional activator FtrA</fullName>
    </submittedName>
</protein>
<dbReference type="NCBIfam" id="NF006902">
    <property type="entry name" value="PRK09393.1"/>
    <property type="match status" value="1"/>
</dbReference>
<dbReference type="CDD" id="cd03137">
    <property type="entry name" value="GATase1_AraC_1"/>
    <property type="match status" value="1"/>
</dbReference>
<dbReference type="InterPro" id="IPR052158">
    <property type="entry name" value="INH-QAR"/>
</dbReference>
<dbReference type="Pfam" id="PF12833">
    <property type="entry name" value="HTH_18"/>
    <property type="match status" value="1"/>
</dbReference>
<dbReference type="PANTHER" id="PTHR43130:SF3">
    <property type="entry name" value="HTH-TYPE TRANSCRIPTIONAL REGULATOR RV1931C"/>
    <property type="match status" value="1"/>
</dbReference>
<keyword evidence="1" id="KW-0805">Transcription regulation</keyword>
<gene>
    <name evidence="5" type="ORF">QO002_000965</name>
</gene>
<keyword evidence="6" id="KW-1185">Reference proteome</keyword>
<dbReference type="SUPFAM" id="SSF46689">
    <property type="entry name" value="Homeodomain-like"/>
    <property type="match status" value="2"/>
</dbReference>
<dbReference type="InterPro" id="IPR018062">
    <property type="entry name" value="HTH_AraC-typ_CS"/>
</dbReference>
<dbReference type="InterPro" id="IPR029062">
    <property type="entry name" value="Class_I_gatase-like"/>
</dbReference>
<comment type="caution">
    <text evidence="5">The sequence shown here is derived from an EMBL/GenBank/DDBJ whole genome shotgun (WGS) entry which is preliminary data.</text>
</comment>
<dbReference type="InterPro" id="IPR009057">
    <property type="entry name" value="Homeodomain-like_sf"/>
</dbReference>
<evidence type="ECO:0000256" key="1">
    <source>
        <dbReference type="ARBA" id="ARBA00023015"/>
    </source>
</evidence>